<dbReference type="Proteomes" id="UP000004030">
    <property type="component" value="Unassembled WGS sequence"/>
</dbReference>
<evidence type="ECO:0000313" key="2">
    <source>
        <dbReference type="EMBL" id="EHJ60343.1"/>
    </source>
</evidence>
<dbReference type="EMBL" id="AGFM01000039">
    <property type="protein sequence ID" value="EHJ60343.1"/>
    <property type="molecule type" value="Genomic_DNA"/>
</dbReference>
<evidence type="ECO:0000313" key="3">
    <source>
        <dbReference type="Proteomes" id="UP000004030"/>
    </source>
</evidence>
<organism evidence="2 3">
    <name type="scientific">Novosphingobium pentaromativorans US6-1</name>
    <dbReference type="NCBI Taxonomy" id="1088721"/>
    <lineage>
        <taxon>Bacteria</taxon>
        <taxon>Pseudomonadati</taxon>
        <taxon>Pseudomonadota</taxon>
        <taxon>Alphaproteobacteria</taxon>
        <taxon>Sphingomonadales</taxon>
        <taxon>Sphingomonadaceae</taxon>
        <taxon>Novosphingobium</taxon>
    </lineage>
</organism>
<accession>G6EEC0</accession>
<name>G6EEC0_9SPHN</name>
<reference evidence="2 3" key="1">
    <citation type="journal article" date="2012" name="J. Bacteriol.">
        <title>Genome sequence of benzo(a)pyrene-degrading bacterium Novosphingobium pentaromativorans US6-1.</title>
        <authorList>
            <person name="Luo Y.R."/>
            <person name="Kang S.G."/>
            <person name="Kim S.J."/>
            <person name="Kim M.R."/>
            <person name="Li N."/>
            <person name="Lee J.H."/>
            <person name="Kwon K.K."/>
        </authorList>
    </citation>
    <scope>NUCLEOTIDE SEQUENCE [LARGE SCALE GENOMIC DNA]</scope>
    <source>
        <strain evidence="2 3">US6-1</strain>
    </source>
</reference>
<comment type="caution">
    <text evidence="2">The sequence shown here is derived from an EMBL/GenBank/DDBJ whole genome shotgun (WGS) entry which is preliminary data.</text>
</comment>
<dbReference type="AlphaFoldDB" id="G6EEC0"/>
<feature type="region of interest" description="Disordered" evidence="1">
    <location>
        <begin position="1"/>
        <end position="38"/>
    </location>
</feature>
<keyword evidence="3" id="KW-1185">Reference proteome</keyword>
<sequence>MFGCPKASRAAHQPRPEQASGSVAPELGKVLFAQSHGR</sequence>
<evidence type="ECO:0000256" key="1">
    <source>
        <dbReference type="SAM" id="MobiDB-lite"/>
    </source>
</evidence>
<gene>
    <name evidence="2" type="ORF">NSU_2691</name>
</gene>
<protein>
    <submittedName>
        <fullName evidence="2">Uncharacterized protein</fullName>
    </submittedName>
</protein>
<proteinExistence type="predicted"/>